<dbReference type="Proteomes" id="UP000248405">
    <property type="component" value="Unassembled WGS sequence"/>
</dbReference>
<gene>
    <name evidence="1" type="ORF">BO88DRAFT_409180</name>
</gene>
<organism evidence="1 2">
    <name type="scientific">Aspergillus vadensis (strain CBS 113365 / IMI 142717 / IBT 24658)</name>
    <dbReference type="NCBI Taxonomy" id="1448311"/>
    <lineage>
        <taxon>Eukaryota</taxon>
        <taxon>Fungi</taxon>
        <taxon>Dikarya</taxon>
        <taxon>Ascomycota</taxon>
        <taxon>Pezizomycotina</taxon>
        <taxon>Eurotiomycetes</taxon>
        <taxon>Eurotiomycetidae</taxon>
        <taxon>Eurotiales</taxon>
        <taxon>Aspergillaceae</taxon>
        <taxon>Aspergillus</taxon>
        <taxon>Aspergillus subgen. Circumdati</taxon>
    </lineage>
</organism>
<proteinExistence type="predicted"/>
<dbReference type="AlphaFoldDB" id="A0A319C3W7"/>
<dbReference type="EMBL" id="KZ821653">
    <property type="protein sequence ID" value="PYH63502.1"/>
    <property type="molecule type" value="Genomic_DNA"/>
</dbReference>
<dbReference type="GeneID" id="37212491"/>
<keyword evidence="2" id="KW-1185">Reference proteome</keyword>
<name>A0A319C3W7_ASPVC</name>
<dbReference type="RefSeq" id="XP_025557296.1">
    <property type="nucleotide sequence ID" value="XM_025707899.1"/>
</dbReference>
<reference evidence="1" key="1">
    <citation type="submission" date="2016-12" db="EMBL/GenBank/DDBJ databases">
        <title>The genomes of Aspergillus section Nigri reveals drivers in fungal speciation.</title>
        <authorList>
            <consortium name="DOE Joint Genome Institute"/>
            <person name="Vesth T.C."/>
            <person name="Nybo J."/>
            <person name="Theobald S."/>
            <person name="Brandl J."/>
            <person name="Frisvad J.C."/>
            <person name="Nielsen K.F."/>
            <person name="Lyhne E.K."/>
            <person name="Kogle M.E."/>
            <person name="Kuo A."/>
            <person name="Riley R."/>
            <person name="Clum A."/>
            <person name="Nolan M."/>
            <person name="Lipzen A."/>
            <person name="Salamov A."/>
            <person name="Henrissat B."/>
            <person name="Wiebenga A."/>
            <person name="De Vries R.P."/>
            <person name="Grigoriev I.V."/>
            <person name="Mortensen U.H."/>
            <person name="Andersen M.R."/>
            <person name="Baker S.E."/>
        </authorList>
    </citation>
    <scope>NUCLEOTIDE SEQUENCE [LARGE SCALE GENOMIC DNA]</scope>
    <source>
        <strain evidence="1">CBS 113365</strain>
    </source>
</reference>
<accession>A0A319C3W7</accession>
<sequence>MRFYCFRLSLAALFICIALLTVASWKDSYLLYSLVGKYCQSITNGTNSSLPPLPFFRPTIIFQ</sequence>
<evidence type="ECO:0000313" key="2">
    <source>
        <dbReference type="Proteomes" id="UP000248405"/>
    </source>
</evidence>
<evidence type="ECO:0000313" key="1">
    <source>
        <dbReference type="EMBL" id="PYH63502.1"/>
    </source>
</evidence>
<protein>
    <submittedName>
        <fullName evidence="1">Uncharacterized protein</fullName>
    </submittedName>
</protein>